<dbReference type="PROSITE" id="PS51371">
    <property type="entry name" value="CBS"/>
    <property type="match status" value="2"/>
</dbReference>
<dbReference type="PANTHER" id="PTHR43773:SF1">
    <property type="entry name" value="MAGNESIUM TRANSPORTER MGTE"/>
    <property type="match status" value="1"/>
</dbReference>
<proteinExistence type="inferred from homology"/>
<dbReference type="NCBIfam" id="TIGR00400">
    <property type="entry name" value="mgtE"/>
    <property type="match status" value="1"/>
</dbReference>
<dbReference type="CDD" id="cd04606">
    <property type="entry name" value="CBS_pair_Mg_transporter"/>
    <property type="match status" value="1"/>
</dbReference>
<keyword evidence="9" id="KW-1003">Cell membrane</keyword>
<dbReference type="InterPro" id="IPR006668">
    <property type="entry name" value="Mg_transptr_MgtE_intracell_dom"/>
</dbReference>
<keyword evidence="3 9" id="KW-0813">Transport</keyword>
<sequence>MTMDHLIDSLREHPRKEADLIKLGHLARKVPIHDMAYLMKTLPTEQAAIVYRVLDKDTALAVFESLTPATQAELIAELRHGEISEIFNELDPDDRASLFDELPAKVADRLMSGLDSEQRAMTTTVLGYPEDAIGRYMSPEVLWLRPDWSVKQAIDHVKAHIDEPETIYMLPVLDDSRILLGVTGLRRLLSSNDELSVREIMREAESAHATDPREETARRFLGGKLLAMPIVDAEHRLLGVLTYDDAVDIISEEDAEDAARSGGSEPLEKSYLSSSIMRIVRSRVVWLVMLALSAALTVKVLDLFEDKLSTVVILALFIPLLTGTGGNTGNQAATTVTRALAVGEVRIRDLPKVIWRELRVGFVLGLILGSLAFVITGFIYGFTFGAVIGLTLLAVCVQAAVVGGMMPIIAKKVGADPAVFSNPFISTFCDATGLLIYFGIASVILGI</sequence>
<evidence type="ECO:0000256" key="1">
    <source>
        <dbReference type="ARBA" id="ARBA00004141"/>
    </source>
</evidence>
<dbReference type="InterPro" id="IPR036739">
    <property type="entry name" value="SLC41_membr_dom_sf"/>
</dbReference>
<comment type="function">
    <text evidence="9">Acts as a magnesium transporter.</text>
</comment>
<dbReference type="Pfam" id="PF00571">
    <property type="entry name" value="CBS"/>
    <property type="match status" value="2"/>
</dbReference>
<dbReference type="InterPro" id="IPR006669">
    <property type="entry name" value="MgtE_transporter"/>
</dbReference>
<feature type="domain" description="CBS" evidence="10">
    <location>
        <begin position="200"/>
        <end position="256"/>
    </location>
</feature>
<keyword evidence="6 9" id="KW-1133">Transmembrane helix</keyword>
<dbReference type="GO" id="GO:0015095">
    <property type="term" value="F:magnesium ion transmembrane transporter activity"/>
    <property type="evidence" value="ECO:0007669"/>
    <property type="project" value="UniProtKB-UniRule"/>
</dbReference>
<feature type="transmembrane region" description="Helical" evidence="9">
    <location>
        <begin position="358"/>
        <end position="380"/>
    </location>
</feature>
<evidence type="ECO:0000313" key="11">
    <source>
        <dbReference type="EMBL" id="KGF19589.1"/>
    </source>
</evidence>
<dbReference type="GO" id="GO:0005886">
    <property type="term" value="C:plasma membrane"/>
    <property type="evidence" value="ECO:0007669"/>
    <property type="project" value="UniProtKB-SubCell"/>
</dbReference>
<evidence type="ECO:0000259" key="10">
    <source>
        <dbReference type="PROSITE" id="PS51371"/>
    </source>
</evidence>
<dbReference type="SUPFAM" id="SSF161093">
    <property type="entry name" value="MgtE membrane domain-like"/>
    <property type="match status" value="1"/>
</dbReference>
<reference evidence="11 12" key="1">
    <citation type="submission" date="2014-07" db="EMBL/GenBank/DDBJ databases">
        <authorList>
            <person name="McCorrison J."/>
            <person name="Sanka R."/>
            <person name="Torralba M."/>
            <person name="Gillis M."/>
            <person name="Haft D.H."/>
            <person name="Methe B."/>
            <person name="Sutton G."/>
            <person name="Nelson K.E."/>
        </authorList>
    </citation>
    <scope>NUCLEOTIDE SEQUENCE [LARGE SCALE GENOMIC DNA]</scope>
    <source>
        <strain evidence="11 12">DNF00011</strain>
    </source>
</reference>
<feature type="transmembrane region" description="Helical" evidence="9">
    <location>
        <begin position="386"/>
        <end position="410"/>
    </location>
</feature>
<evidence type="ECO:0000256" key="6">
    <source>
        <dbReference type="ARBA" id="ARBA00022989"/>
    </source>
</evidence>
<feature type="transmembrane region" description="Helical" evidence="9">
    <location>
        <begin position="310"/>
        <end position="328"/>
    </location>
</feature>
<feature type="transmembrane region" description="Helical" evidence="9">
    <location>
        <begin position="422"/>
        <end position="445"/>
    </location>
</feature>
<evidence type="ECO:0000256" key="9">
    <source>
        <dbReference type="RuleBase" id="RU362011"/>
    </source>
</evidence>
<comment type="caution">
    <text evidence="11">The sequence shown here is derived from an EMBL/GenBank/DDBJ whole genome shotgun (WGS) entry which is preliminary data.</text>
</comment>
<evidence type="ECO:0000256" key="7">
    <source>
        <dbReference type="ARBA" id="ARBA00023136"/>
    </source>
</evidence>
<dbReference type="GO" id="GO:0046872">
    <property type="term" value="F:metal ion binding"/>
    <property type="evidence" value="ECO:0007669"/>
    <property type="project" value="UniProtKB-KW"/>
</dbReference>
<dbReference type="InterPro" id="IPR000644">
    <property type="entry name" value="CBS_dom"/>
</dbReference>
<dbReference type="PANTHER" id="PTHR43773">
    <property type="entry name" value="MAGNESIUM TRANSPORTER MGTE"/>
    <property type="match status" value="1"/>
</dbReference>
<dbReference type="Proteomes" id="UP000053528">
    <property type="component" value="Unassembled WGS sequence"/>
</dbReference>
<gene>
    <name evidence="11" type="ORF">HMPREF2128_09295</name>
</gene>
<keyword evidence="7 9" id="KW-0472">Membrane</keyword>
<evidence type="ECO:0000256" key="8">
    <source>
        <dbReference type="PROSITE-ProRule" id="PRU00703"/>
    </source>
</evidence>
<keyword evidence="5 9" id="KW-0460">Magnesium</keyword>
<comment type="subunit">
    <text evidence="9">Homodimer.</text>
</comment>
<dbReference type="Gene3D" id="1.25.60.10">
    <property type="entry name" value="MgtE N-terminal domain-like"/>
    <property type="match status" value="1"/>
</dbReference>
<dbReference type="SUPFAM" id="SSF158791">
    <property type="entry name" value="MgtE N-terminal domain-like"/>
    <property type="match status" value="1"/>
</dbReference>
<dbReference type="AlphaFoldDB" id="A0A096AF51"/>
<keyword evidence="4 9" id="KW-0812">Transmembrane</keyword>
<evidence type="ECO:0000313" key="12">
    <source>
        <dbReference type="Proteomes" id="UP000053528"/>
    </source>
</evidence>
<organism evidence="11 12">
    <name type="scientific">Pseudoglutamicibacter albus DNF00011</name>
    <dbReference type="NCBI Taxonomy" id="1401063"/>
    <lineage>
        <taxon>Bacteria</taxon>
        <taxon>Bacillati</taxon>
        <taxon>Actinomycetota</taxon>
        <taxon>Actinomycetes</taxon>
        <taxon>Micrococcales</taxon>
        <taxon>Micrococcaceae</taxon>
        <taxon>Pseudoglutamicibacter</taxon>
    </lineage>
</organism>
<dbReference type="EMBL" id="JRNH01000031">
    <property type="protein sequence ID" value="KGF19589.1"/>
    <property type="molecule type" value="Genomic_DNA"/>
</dbReference>
<dbReference type="RefSeq" id="WP_035757517.1">
    <property type="nucleotide sequence ID" value="NZ_JRNH01000031.1"/>
</dbReference>
<feature type="domain" description="CBS" evidence="10">
    <location>
        <begin position="137"/>
        <end position="199"/>
    </location>
</feature>
<keyword evidence="9" id="KW-0479">Metal-binding</keyword>
<keyword evidence="8" id="KW-0129">CBS domain</keyword>
<dbReference type="Pfam" id="PF01769">
    <property type="entry name" value="MgtE"/>
    <property type="match status" value="1"/>
</dbReference>
<comment type="subcellular location">
    <subcellularLocation>
        <location evidence="9">Cell membrane</location>
        <topology evidence="9">Multi-pass membrane protein</topology>
    </subcellularLocation>
    <subcellularLocation>
        <location evidence="1">Membrane</location>
        <topology evidence="1">Multi-pass membrane protein</topology>
    </subcellularLocation>
</comment>
<accession>A0A096AF51</accession>
<dbReference type="InterPro" id="IPR046342">
    <property type="entry name" value="CBS_dom_sf"/>
</dbReference>
<dbReference type="Gene3D" id="3.10.580.10">
    <property type="entry name" value="CBS-domain"/>
    <property type="match status" value="1"/>
</dbReference>
<evidence type="ECO:0000256" key="2">
    <source>
        <dbReference type="ARBA" id="ARBA00009749"/>
    </source>
</evidence>
<name>A0A096AF51_9MICC</name>
<dbReference type="SUPFAM" id="SSF54631">
    <property type="entry name" value="CBS-domain pair"/>
    <property type="match status" value="1"/>
</dbReference>
<dbReference type="Pfam" id="PF03448">
    <property type="entry name" value="MgtE_N"/>
    <property type="match status" value="1"/>
</dbReference>
<dbReference type="SMART" id="SM00924">
    <property type="entry name" value="MgtE_N"/>
    <property type="match status" value="1"/>
</dbReference>
<evidence type="ECO:0000256" key="3">
    <source>
        <dbReference type="ARBA" id="ARBA00022448"/>
    </source>
</evidence>
<dbReference type="InterPro" id="IPR006667">
    <property type="entry name" value="SLC41_membr_dom"/>
</dbReference>
<evidence type="ECO:0000256" key="5">
    <source>
        <dbReference type="ARBA" id="ARBA00022842"/>
    </source>
</evidence>
<evidence type="ECO:0000256" key="4">
    <source>
        <dbReference type="ARBA" id="ARBA00022692"/>
    </source>
</evidence>
<feature type="transmembrane region" description="Helical" evidence="9">
    <location>
        <begin position="284"/>
        <end position="304"/>
    </location>
</feature>
<dbReference type="InterPro" id="IPR038076">
    <property type="entry name" value="MgtE_N_sf"/>
</dbReference>
<dbReference type="Gene3D" id="1.10.357.20">
    <property type="entry name" value="SLC41 divalent cation transporters, integral membrane domain"/>
    <property type="match status" value="1"/>
</dbReference>
<protein>
    <recommendedName>
        <fullName evidence="9">Magnesium transporter MgtE</fullName>
    </recommendedName>
</protein>
<comment type="similarity">
    <text evidence="2 9">Belongs to the SLC41A transporter family.</text>
</comment>